<organism evidence="2 3">
    <name type="scientific">Paraburkholderia unamae</name>
    <dbReference type="NCBI Taxonomy" id="219649"/>
    <lineage>
        <taxon>Bacteria</taxon>
        <taxon>Pseudomonadati</taxon>
        <taxon>Pseudomonadota</taxon>
        <taxon>Betaproteobacteria</taxon>
        <taxon>Burkholderiales</taxon>
        <taxon>Burkholderiaceae</taxon>
        <taxon>Paraburkholderia</taxon>
    </lineage>
</organism>
<sequence>MGMKLTAIAAATAALALSAPAEAGMMQFDNGWNIDYGLTTTYTLGMRVKSPDPVLAGPGNSGGNDGDASFNAGQLTANRLALLLETKIHKDNYGFVVSASTFYDTVYHTPNDNPGPVNHTGPVNQFTSAAEYYHGGYSRLLDAYGYTTFDIGSARATVRVGQQVVSWGEAIFFPGISLAQGPADGTLQGIPGTETKDILLPEPQLSTSIDISPRWSLLGQLQFDWHPNIAPAPGSFLSTSDSAGPGAYCLQPVVNGKCTFGARQDDIRPSNFGQFGLGARFRATDETELGLYYLYYKDRNPLPVINSFAPGGTYSLRYFDDISLIGASFSTTLGSKVTVAGEVSQKFGAPVLVNTVVNPATGATIPTPTRANITQVNLNAFANLGRTFVAPQTVLIGEVSWVGISGVTATKAPGVDSLGAAAAYFPASDQLSFTHTALAISGTIDLTWPGVFTDWDLEMPISYSQQIMGRTITGGVGGQGDKRYSISANFTFRSNFQVGLNYLGYLGSANTSLQYARLLTDRDQVSLVMKYKF</sequence>
<name>A0ABX5KLA0_9BURK</name>
<dbReference type="Pfam" id="PF06980">
    <property type="entry name" value="DUF1302"/>
    <property type="match status" value="1"/>
</dbReference>
<keyword evidence="1" id="KW-0732">Signal</keyword>
<comment type="caution">
    <text evidence="2">The sequence shown here is derived from an EMBL/GenBank/DDBJ whole genome shotgun (WGS) entry which is preliminary data.</text>
</comment>
<evidence type="ECO:0000313" key="3">
    <source>
        <dbReference type="Proteomes" id="UP000245712"/>
    </source>
</evidence>
<protein>
    <submittedName>
        <fullName evidence="2">Uncharacterized protein DUF1302</fullName>
    </submittedName>
</protein>
<reference evidence="2 3" key="1">
    <citation type="submission" date="2018-05" db="EMBL/GenBank/DDBJ databases">
        <title>Genomic Encyclopedia of Type Strains, Phase IV (KMG-V): Genome sequencing to study the core and pangenomes of soil and plant-associated prokaryotes.</title>
        <authorList>
            <person name="Whitman W."/>
        </authorList>
    </citation>
    <scope>NUCLEOTIDE SEQUENCE [LARGE SCALE GENOMIC DNA]</scope>
    <source>
        <strain evidence="2 3">SCZa-39</strain>
    </source>
</reference>
<accession>A0ABX5KLA0</accession>
<gene>
    <name evidence="2" type="ORF">C7402_111125</name>
</gene>
<dbReference type="InterPro" id="IPR010727">
    <property type="entry name" value="DUF1302"/>
</dbReference>
<feature type="signal peptide" evidence="1">
    <location>
        <begin position="1"/>
        <end position="23"/>
    </location>
</feature>
<keyword evidence="3" id="KW-1185">Reference proteome</keyword>
<proteinExistence type="predicted"/>
<feature type="chain" id="PRO_5046051273" evidence="1">
    <location>
        <begin position="24"/>
        <end position="533"/>
    </location>
</feature>
<dbReference type="RefSeq" id="WP_112174204.1">
    <property type="nucleotide sequence ID" value="NZ_CAJZAT010000001.1"/>
</dbReference>
<evidence type="ECO:0000256" key="1">
    <source>
        <dbReference type="SAM" id="SignalP"/>
    </source>
</evidence>
<dbReference type="Proteomes" id="UP000245712">
    <property type="component" value="Unassembled WGS sequence"/>
</dbReference>
<evidence type="ECO:0000313" key="2">
    <source>
        <dbReference type="EMBL" id="PVX81223.1"/>
    </source>
</evidence>
<dbReference type="EMBL" id="QEOB01000011">
    <property type="protein sequence ID" value="PVX81223.1"/>
    <property type="molecule type" value="Genomic_DNA"/>
</dbReference>